<dbReference type="Proteomes" id="UP000180166">
    <property type="component" value="Chromosome"/>
</dbReference>
<accession>A0ABC8ANJ9</accession>
<evidence type="ECO:0000256" key="1">
    <source>
        <dbReference type="SAM" id="MobiDB-lite"/>
    </source>
</evidence>
<dbReference type="KEGG" id="nsr:NS506_01791"/>
<dbReference type="EMBL" id="CP017839">
    <property type="protein sequence ID" value="APA95859.1"/>
    <property type="molecule type" value="Genomic_DNA"/>
</dbReference>
<evidence type="ECO:0000313" key="4">
    <source>
        <dbReference type="Proteomes" id="UP000180166"/>
    </source>
</evidence>
<gene>
    <name evidence="3" type="ORF">NS506_01791</name>
</gene>
<evidence type="ECO:0000259" key="2">
    <source>
        <dbReference type="Pfam" id="PF12680"/>
    </source>
</evidence>
<dbReference type="Pfam" id="PF12680">
    <property type="entry name" value="SnoaL_2"/>
    <property type="match status" value="1"/>
</dbReference>
<dbReference type="Gene3D" id="3.10.450.50">
    <property type="match status" value="1"/>
</dbReference>
<feature type="region of interest" description="Disordered" evidence="1">
    <location>
        <begin position="109"/>
        <end position="174"/>
    </location>
</feature>
<dbReference type="InterPro" id="IPR037401">
    <property type="entry name" value="SnoaL-like"/>
</dbReference>
<feature type="compositionally biased region" description="Basic residues" evidence="1">
    <location>
        <begin position="117"/>
        <end position="127"/>
    </location>
</feature>
<dbReference type="SUPFAM" id="SSF54427">
    <property type="entry name" value="NTF2-like"/>
    <property type="match status" value="1"/>
</dbReference>
<sequence length="201" mass="22679">MSVSNDFRSGTDRRAADQAEIRGQLGKVVEGLRAKDLETLKQVFSSDVVSFDIDPPLQHVGIDAKLENWARVFLFFETVSYELHDLTVHVGDDLAFGYAFGRLHGTLKNGASTPRHVGPRHLRHAKDQRHLADRPRPGLRSPRYREWQGSRRPRTLTARRRSRRGTPRSDPDSLGIGSASFYVVSAVPGRRRSVPRGRGWC</sequence>
<protein>
    <recommendedName>
        <fullName evidence="2">SnoaL-like domain-containing protein</fullName>
    </recommendedName>
</protein>
<dbReference type="InterPro" id="IPR032710">
    <property type="entry name" value="NTF2-like_dom_sf"/>
</dbReference>
<proteinExistence type="predicted"/>
<feature type="domain" description="SnoaL-like" evidence="2">
    <location>
        <begin position="28"/>
        <end position="106"/>
    </location>
</feature>
<dbReference type="AlphaFoldDB" id="A0ABC8ANJ9"/>
<organism evidence="3 4">
    <name type="scientific">Nocardia seriolae</name>
    <dbReference type="NCBI Taxonomy" id="37332"/>
    <lineage>
        <taxon>Bacteria</taxon>
        <taxon>Bacillati</taxon>
        <taxon>Actinomycetota</taxon>
        <taxon>Actinomycetes</taxon>
        <taxon>Mycobacteriales</taxon>
        <taxon>Nocardiaceae</taxon>
        <taxon>Nocardia</taxon>
    </lineage>
</organism>
<feature type="compositionally biased region" description="Basic residues" evidence="1">
    <location>
        <begin position="151"/>
        <end position="166"/>
    </location>
</feature>
<reference evidence="3 4" key="1">
    <citation type="submission" date="2016-10" db="EMBL/GenBank/DDBJ databases">
        <title>Genome sequence of Nocardia seriolae strain EM150506, isolated from Anguila japonica.</title>
        <authorList>
            <person name="Han H.-J."/>
        </authorList>
    </citation>
    <scope>NUCLEOTIDE SEQUENCE [LARGE SCALE GENOMIC DNA]</scope>
    <source>
        <strain evidence="3 4">EM150506</strain>
    </source>
</reference>
<evidence type="ECO:0000313" key="3">
    <source>
        <dbReference type="EMBL" id="APA95859.1"/>
    </source>
</evidence>
<name>A0ABC8ANJ9_9NOCA</name>